<gene>
    <name evidence="1" type="ORF">ERS370000_05467</name>
</gene>
<reference evidence="1 2" key="1">
    <citation type="submission" date="2015-09" db="EMBL/GenBank/DDBJ databases">
        <authorList>
            <consortium name="Pathogen Informatics"/>
        </authorList>
    </citation>
    <scope>NUCLEOTIDE SEQUENCE [LARGE SCALE GENOMIC DNA]</scope>
    <source>
        <strain evidence="1 2">2789STDY5608625</strain>
    </source>
</reference>
<protein>
    <submittedName>
        <fullName evidence="1">Uncharacterized protein</fullName>
    </submittedName>
</protein>
<dbReference type="AlphaFoldDB" id="A0AAD2KLU2"/>
<evidence type="ECO:0000313" key="1">
    <source>
        <dbReference type="EMBL" id="CUJ71530.1"/>
    </source>
</evidence>
<dbReference type="RefSeq" id="WP_054458074.1">
    <property type="nucleotide sequence ID" value="NZ_CYTK01000012.1"/>
</dbReference>
<proteinExistence type="predicted"/>
<evidence type="ECO:0000313" key="2">
    <source>
        <dbReference type="Proteomes" id="UP000044098"/>
    </source>
</evidence>
<accession>A0AAD2KLU2</accession>
<sequence>MTITVQPLTQARLIANTLLPILERRLRAPGSSAKTSGDLQEQLKTIKQENVILMRCRQEERDGDPVLVSQEQAGQRRGVEKIGPDEHDMTMHVVDAAEEEGWIHILTDDAWIYFYKLVDRDDVSALND</sequence>
<dbReference type="EMBL" id="CYTK01000012">
    <property type="protein sequence ID" value="CUJ71530.1"/>
    <property type="molecule type" value="Genomic_DNA"/>
</dbReference>
<dbReference type="Proteomes" id="UP000044098">
    <property type="component" value="Unassembled WGS sequence"/>
</dbReference>
<comment type="caution">
    <text evidence="1">The sequence shown here is derived from an EMBL/GenBank/DDBJ whole genome shotgun (WGS) entry which is preliminary data.</text>
</comment>
<organism evidence="1 2">
    <name type="scientific">Achromobacter aegrifaciens</name>
    <dbReference type="NCBI Taxonomy" id="1287736"/>
    <lineage>
        <taxon>Bacteria</taxon>
        <taxon>Pseudomonadati</taxon>
        <taxon>Pseudomonadota</taxon>
        <taxon>Betaproteobacteria</taxon>
        <taxon>Burkholderiales</taxon>
        <taxon>Alcaligenaceae</taxon>
        <taxon>Achromobacter</taxon>
    </lineage>
</organism>
<name>A0AAD2KLU2_ACHAE</name>